<dbReference type="PANTHER" id="PTHR34611">
    <property type="match status" value="1"/>
</dbReference>
<evidence type="ECO:0000313" key="4">
    <source>
        <dbReference type="Proteomes" id="UP001331691"/>
    </source>
</evidence>
<keyword evidence="4" id="KW-1185">Reference proteome</keyword>
<dbReference type="NCBIfam" id="TIGR01784">
    <property type="entry name" value="T_den_put_tspse"/>
    <property type="match status" value="1"/>
</dbReference>
<comment type="similarity">
    <text evidence="1">Belongs to the Rpn/YhgA-like nuclease family.</text>
</comment>
<dbReference type="Proteomes" id="UP001331691">
    <property type="component" value="Unassembled WGS sequence"/>
</dbReference>
<sequence length="312" mass="35141">MNIYSATPHDAIFKQFLRHKAIARDFLQAHLPGELLAQCKLETLQLASGSFVEENLRASYSDILYSLQTRDGPGYIYVLIEHQSTPDKLMPFRLMRYTLSAIQQHLDAGHSTLPLVIPMLFYHGSVSPCPYRMNWLELFDNAALAHRLYTEDFPLVDITVMPDSEIMAHQRMAMLELLFKHIRQRDLASLQDQLGALLIENWLTPSQLEALLTYMLQAGSTSHPEALLCTLAQYSPQHKEQLMTIAEWLAEEGRKKGIVQGIEQGIEQGEALGRRDEAQKIALNMLNAGLAATLVQQLTGLSEDDLLASKAE</sequence>
<gene>
    <name evidence="3" type="ORF">V4836_11610</name>
</gene>
<dbReference type="RefSeq" id="WP_331388283.1">
    <property type="nucleotide sequence ID" value="NZ_JAZKKV010000001.1"/>
</dbReference>
<dbReference type="AlphaFoldDB" id="A0AB35X9C7"/>
<dbReference type="GO" id="GO:1990238">
    <property type="term" value="F:double-stranded DNA endonuclease activity"/>
    <property type="evidence" value="ECO:0007669"/>
    <property type="project" value="TreeGrafter"/>
</dbReference>
<dbReference type="PANTHER" id="PTHR34611:SF2">
    <property type="entry name" value="INACTIVE RECOMBINATION-PROMOTING NUCLEASE-LIKE PROTEIN RPNE-RELATED"/>
    <property type="match status" value="1"/>
</dbReference>
<accession>A0AB35X9C7</accession>
<feature type="domain" description="Transposase (putative) YhgA-like" evidence="2">
    <location>
        <begin position="7"/>
        <end position="207"/>
    </location>
</feature>
<organism evidence="3 4">
    <name type="scientific">Kluyvera ascorbata</name>
    <dbReference type="NCBI Taxonomy" id="51288"/>
    <lineage>
        <taxon>Bacteria</taxon>
        <taxon>Pseudomonadati</taxon>
        <taxon>Pseudomonadota</taxon>
        <taxon>Gammaproteobacteria</taxon>
        <taxon>Enterobacterales</taxon>
        <taxon>Enterobacteriaceae</taxon>
        <taxon>Kluyvera</taxon>
    </lineage>
</organism>
<dbReference type="EMBL" id="JAZKKV010000001">
    <property type="protein sequence ID" value="MEE9654787.1"/>
    <property type="molecule type" value="Genomic_DNA"/>
</dbReference>
<dbReference type="InterPro" id="IPR006842">
    <property type="entry name" value="Transposase_31"/>
</dbReference>
<dbReference type="InterPro" id="IPR051699">
    <property type="entry name" value="Rpn/YhgA-like_nuclease"/>
</dbReference>
<evidence type="ECO:0000313" key="3">
    <source>
        <dbReference type="EMBL" id="MEE9654787.1"/>
    </source>
</evidence>
<name>A0AB35X9C7_9ENTR</name>
<dbReference type="Pfam" id="PF04754">
    <property type="entry name" value="Transposase_31"/>
    <property type="match status" value="1"/>
</dbReference>
<proteinExistence type="inferred from homology"/>
<reference evidence="3 4" key="1">
    <citation type="submission" date="2023-10" db="EMBL/GenBank/DDBJ databases">
        <title>Wastewater isolates of ESBL- and carbapenemase-producing Gram-negative bacteria from New Zealand.</title>
        <authorList>
            <person name="Straub C."/>
            <person name="Weaver L."/>
            <person name="Cornelius A."/>
            <person name="Mcgill E."/>
            <person name="Dyet K."/>
            <person name="White L."/>
            <person name="Pattis I."/>
        </authorList>
    </citation>
    <scope>NUCLEOTIDE SEQUENCE [LARGE SCALE GENOMIC DNA]</scope>
    <source>
        <strain evidence="3 4">ESBL09</strain>
    </source>
</reference>
<comment type="caution">
    <text evidence="3">The sequence shown here is derived from an EMBL/GenBank/DDBJ whole genome shotgun (WGS) entry which is preliminary data.</text>
</comment>
<evidence type="ECO:0000256" key="1">
    <source>
        <dbReference type="ARBA" id="ARBA00009787"/>
    </source>
</evidence>
<dbReference type="GO" id="GO:0006310">
    <property type="term" value="P:DNA recombination"/>
    <property type="evidence" value="ECO:0007669"/>
    <property type="project" value="TreeGrafter"/>
</dbReference>
<evidence type="ECO:0000259" key="2">
    <source>
        <dbReference type="Pfam" id="PF04754"/>
    </source>
</evidence>
<protein>
    <submittedName>
        <fullName evidence="3">Rpn family recombination-promoting nuclease/putative transposase</fullName>
    </submittedName>
</protein>
<dbReference type="InterPro" id="IPR010106">
    <property type="entry name" value="RpnA"/>
</dbReference>